<dbReference type="AlphaFoldDB" id="A0A7X0DMV2"/>
<dbReference type="CDD" id="cd13959">
    <property type="entry name" value="PT_UbiA_COQ2"/>
    <property type="match status" value="1"/>
</dbReference>
<name>A0A7X0DMV2_NOVIT</name>
<dbReference type="InterPro" id="IPR006370">
    <property type="entry name" value="HB_polyprenyltransferase-like"/>
</dbReference>
<keyword evidence="9 11" id="KW-1133">Transmembrane helix</keyword>
<dbReference type="RefSeq" id="WP_260402492.1">
    <property type="nucleotide sequence ID" value="NZ_JACIIX010000011.1"/>
</dbReference>
<organism evidence="13 14">
    <name type="scientific">Novispirillum itersonii</name>
    <name type="common">Aquaspirillum itersonii</name>
    <dbReference type="NCBI Taxonomy" id="189"/>
    <lineage>
        <taxon>Bacteria</taxon>
        <taxon>Pseudomonadati</taxon>
        <taxon>Pseudomonadota</taxon>
        <taxon>Alphaproteobacteria</taxon>
        <taxon>Rhodospirillales</taxon>
        <taxon>Novispirillaceae</taxon>
        <taxon>Novispirillum</taxon>
    </lineage>
</organism>
<evidence type="ECO:0000313" key="13">
    <source>
        <dbReference type="EMBL" id="MBB6211456.1"/>
    </source>
</evidence>
<dbReference type="FunFam" id="1.10.357.140:FF:000003">
    <property type="entry name" value="4-hydroxybenzoate polyprenyltransferase, mitochondrial"/>
    <property type="match status" value="1"/>
</dbReference>
<feature type="transmembrane region" description="Helical" evidence="11">
    <location>
        <begin position="28"/>
        <end position="47"/>
    </location>
</feature>
<keyword evidence="8 11" id="KW-0812">Transmembrane</keyword>
<comment type="similarity">
    <text evidence="3 11">Belongs to the UbiA prenyltransferase family.</text>
</comment>
<dbReference type="EMBL" id="JACIIX010000011">
    <property type="protein sequence ID" value="MBB6211456.1"/>
    <property type="molecule type" value="Genomic_DNA"/>
</dbReference>
<evidence type="ECO:0000256" key="3">
    <source>
        <dbReference type="ARBA" id="ARBA00005985"/>
    </source>
</evidence>
<dbReference type="HAMAP" id="MF_01635">
    <property type="entry name" value="UbiA"/>
    <property type="match status" value="1"/>
</dbReference>
<dbReference type="PROSITE" id="PS00943">
    <property type="entry name" value="UBIA"/>
    <property type="match status" value="1"/>
</dbReference>
<dbReference type="Pfam" id="PF01040">
    <property type="entry name" value="UbiA"/>
    <property type="match status" value="1"/>
</dbReference>
<evidence type="ECO:0000256" key="6">
    <source>
        <dbReference type="ARBA" id="ARBA00022679"/>
    </source>
</evidence>
<evidence type="ECO:0000256" key="5">
    <source>
        <dbReference type="ARBA" id="ARBA00022519"/>
    </source>
</evidence>
<comment type="subcellular location">
    <subcellularLocation>
        <location evidence="11">Cell inner membrane</location>
        <topology evidence="11">Multi-pass membrane protein</topology>
    </subcellularLocation>
    <subcellularLocation>
        <location evidence="2">Membrane</location>
        <topology evidence="2">Multi-pass membrane protein</topology>
    </subcellularLocation>
</comment>
<dbReference type="FunFam" id="1.20.120.1780:FF:000001">
    <property type="entry name" value="4-hydroxybenzoate octaprenyltransferase"/>
    <property type="match status" value="1"/>
</dbReference>
<dbReference type="EC" id="2.5.1.39" evidence="11 12"/>
<keyword evidence="6 11" id="KW-0808">Transferase</keyword>
<evidence type="ECO:0000256" key="10">
    <source>
        <dbReference type="ARBA" id="ARBA00023136"/>
    </source>
</evidence>
<dbReference type="UniPathway" id="UPA00232"/>
<evidence type="ECO:0000256" key="9">
    <source>
        <dbReference type="ARBA" id="ARBA00022989"/>
    </source>
</evidence>
<dbReference type="InterPro" id="IPR044878">
    <property type="entry name" value="UbiA_sf"/>
</dbReference>
<dbReference type="PANTHER" id="PTHR11048:SF28">
    <property type="entry name" value="4-HYDROXYBENZOATE POLYPRENYLTRANSFERASE, MITOCHONDRIAL"/>
    <property type="match status" value="1"/>
</dbReference>
<evidence type="ECO:0000256" key="12">
    <source>
        <dbReference type="NCBIfam" id="TIGR01474"/>
    </source>
</evidence>
<dbReference type="GO" id="GO:0008412">
    <property type="term" value="F:4-hydroxybenzoate polyprenyltransferase activity"/>
    <property type="evidence" value="ECO:0007669"/>
    <property type="project" value="UniProtKB-UniRule"/>
</dbReference>
<feature type="transmembrane region" description="Helical" evidence="11">
    <location>
        <begin position="249"/>
        <end position="267"/>
    </location>
</feature>
<comment type="pathway">
    <text evidence="11">Cofactor biosynthesis; ubiquinone biosynthesis.</text>
</comment>
<accession>A0A7X0DMV2</accession>
<dbReference type="InterPro" id="IPR000537">
    <property type="entry name" value="UbiA_prenyltransferase"/>
</dbReference>
<feature type="transmembrane region" description="Helical" evidence="11">
    <location>
        <begin position="223"/>
        <end position="243"/>
    </location>
</feature>
<dbReference type="Gene3D" id="1.10.357.140">
    <property type="entry name" value="UbiA prenyltransferase"/>
    <property type="match status" value="1"/>
</dbReference>
<dbReference type="InterPro" id="IPR030470">
    <property type="entry name" value="UbiA_prenylTrfase_CS"/>
</dbReference>
<keyword evidence="14" id="KW-1185">Reference proteome</keyword>
<dbReference type="Gene3D" id="1.20.120.1780">
    <property type="entry name" value="UbiA prenyltransferase"/>
    <property type="match status" value="1"/>
</dbReference>
<feature type="transmembrane region" description="Helical" evidence="11">
    <location>
        <begin position="127"/>
        <end position="145"/>
    </location>
</feature>
<proteinExistence type="inferred from homology"/>
<dbReference type="NCBIfam" id="TIGR01474">
    <property type="entry name" value="ubiA_proteo"/>
    <property type="match status" value="1"/>
</dbReference>
<comment type="caution">
    <text evidence="13">The sequence shown here is derived from an EMBL/GenBank/DDBJ whole genome shotgun (WGS) entry which is preliminary data.</text>
</comment>
<gene>
    <name evidence="11" type="primary">ubiA</name>
    <name evidence="13" type="ORF">FHS48_002895</name>
</gene>
<feature type="transmembrane region" description="Helical" evidence="11">
    <location>
        <begin position="59"/>
        <end position="80"/>
    </location>
</feature>
<comment type="cofactor">
    <cofactor evidence="1 11">
        <name>Mg(2+)</name>
        <dbReference type="ChEBI" id="CHEBI:18420"/>
    </cofactor>
</comment>
<dbReference type="GO" id="GO:0006744">
    <property type="term" value="P:ubiquinone biosynthetic process"/>
    <property type="evidence" value="ECO:0007669"/>
    <property type="project" value="UniProtKB-UniRule"/>
</dbReference>
<dbReference type="PANTHER" id="PTHR11048">
    <property type="entry name" value="PRENYLTRANSFERASES"/>
    <property type="match status" value="1"/>
</dbReference>
<evidence type="ECO:0000256" key="11">
    <source>
        <dbReference type="HAMAP-Rule" id="MF_01635"/>
    </source>
</evidence>
<keyword evidence="5 11" id="KW-0997">Cell inner membrane</keyword>
<sequence length="298" mass="32523">MPTDGWIDRILPEAWRPYCKLMRLDRPIGVWLLLFPCWWSTTLAAAVEDVGPLEWLSLIVLFGIGATVMRGAGCVINDIFDRDIDRQVARTAARPLASGALSLRQAAVFLVALLLIGLLVLLSLSKMAVLVGIGSVPMFAVYPLMKRITHWPQAWLGLTFNWGALVGWAAITGTVGLPALLLFVGGLFWTLGYDTIYAHQDREDDLAVGVKSSALALGRHTRAVVGVFYLLAWGLFTAAGALAGLHLGFYLVMLAALGHFVWQVLVLDIDHGPTCLRLFKSNKTFGWIMLLAIVAGQV</sequence>
<keyword evidence="7 11" id="KW-0831">Ubiquinone biosynthesis</keyword>
<dbReference type="InterPro" id="IPR039653">
    <property type="entry name" value="Prenyltransferase"/>
</dbReference>
<keyword evidence="4 11" id="KW-1003">Cell membrane</keyword>
<feature type="transmembrane region" description="Helical" evidence="11">
    <location>
        <begin position="101"/>
        <end position="121"/>
    </location>
</feature>
<evidence type="ECO:0000256" key="1">
    <source>
        <dbReference type="ARBA" id="ARBA00001946"/>
    </source>
</evidence>
<protein>
    <recommendedName>
        <fullName evidence="11 12">4-hydroxybenzoate octaprenyltransferase</fullName>
        <ecNumber evidence="11 12">2.5.1.39</ecNumber>
    </recommendedName>
    <alternativeName>
        <fullName evidence="11">4-HB polyprenyltransferase</fullName>
    </alternativeName>
</protein>
<keyword evidence="10 11" id="KW-0472">Membrane</keyword>
<evidence type="ECO:0000256" key="4">
    <source>
        <dbReference type="ARBA" id="ARBA00022475"/>
    </source>
</evidence>
<reference evidence="13 14" key="1">
    <citation type="submission" date="2020-08" db="EMBL/GenBank/DDBJ databases">
        <title>Genomic Encyclopedia of Type Strains, Phase IV (KMG-IV): sequencing the most valuable type-strain genomes for metagenomic binning, comparative biology and taxonomic classification.</title>
        <authorList>
            <person name="Goeker M."/>
        </authorList>
    </citation>
    <scope>NUCLEOTIDE SEQUENCE [LARGE SCALE GENOMIC DNA]</scope>
    <source>
        <strain evidence="13 14">DSM 11590</strain>
    </source>
</reference>
<evidence type="ECO:0000256" key="7">
    <source>
        <dbReference type="ARBA" id="ARBA00022688"/>
    </source>
</evidence>
<dbReference type="Proteomes" id="UP000544872">
    <property type="component" value="Unassembled WGS sequence"/>
</dbReference>
<keyword evidence="11" id="KW-0460">Magnesium</keyword>
<evidence type="ECO:0000256" key="8">
    <source>
        <dbReference type="ARBA" id="ARBA00022692"/>
    </source>
</evidence>
<comment type="function">
    <text evidence="11">Catalyzes the prenylation of para-hydroxybenzoate (PHB) with an all-trans polyprenyl group. Mediates the second step in the final reaction sequence of ubiquinone-8 (UQ-8) biosynthesis, which is the condensation of the polyisoprenoid side chain with PHB, generating the first membrane-bound Q intermediate 3-octaprenyl-4-hydroxybenzoate.</text>
</comment>
<dbReference type="GO" id="GO:0005886">
    <property type="term" value="C:plasma membrane"/>
    <property type="evidence" value="ECO:0007669"/>
    <property type="project" value="UniProtKB-SubCell"/>
</dbReference>
<comment type="catalytic activity">
    <reaction evidence="11">
        <text>all-trans-octaprenyl diphosphate + 4-hydroxybenzoate = 4-hydroxy-3-(all-trans-octaprenyl)benzoate + diphosphate</text>
        <dbReference type="Rhea" id="RHEA:27782"/>
        <dbReference type="ChEBI" id="CHEBI:1617"/>
        <dbReference type="ChEBI" id="CHEBI:17879"/>
        <dbReference type="ChEBI" id="CHEBI:33019"/>
        <dbReference type="ChEBI" id="CHEBI:57711"/>
        <dbReference type="EC" id="2.5.1.39"/>
    </reaction>
</comment>
<evidence type="ECO:0000313" key="14">
    <source>
        <dbReference type="Proteomes" id="UP000544872"/>
    </source>
</evidence>
<evidence type="ECO:0000256" key="2">
    <source>
        <dbReference type="ARBA" id="ARBA00004141"/>
    </source>
</evidence>